<evidence type="ECO:0000313" key="1">
    <source>
        <dbReference type="EMBL" id="CAB3988892.1"/>
    </source>
</evidence>
<dbReference type="Pfam" id="PF00805">
    <property type="entry name" value="Pentapeptide"/>
    <property type="match status" value="1"/>
</dbReference>
<dbReference type="AlphaFoldDB" id="A0A7D9DNC3"/>
<evidence type="ECO:0000313" key="2">
    <source>
        <dbReference type="Proteomes" id="UP001152795"/>
    </source>
</evidence>
<dbReference type="EMBL" id="CACRXK020001400">
    <property type="protein sequence ID" value="CAB3988892.1"/>
    <property type="molecule type" value="Genomic_DNA"/>
</dbReference>
<protein>
    <submittedName>
        <fullName evidence="1">BTB POZ domain-containing KCTD9</fullName>
    </submittedName>
</protein>
<dbReference type="OrthoDB" id="9989223at2759"/>
<dbReference type="InterPro" id="IPR000210">
    <property type="entry name" value="BTB/POZ_dom"/>
</dbReference>
<dbReference type="GO" id="GO:0051260">
    <property type="term" value="P:protein homooligomerization"/>
    <property type="evidence" value="ECO:0007669"/>
    <property type="project" value="InterPro"/>
</dbReference>
<dbReference type="CDD" id="cd17073">
    <property type="entry name" value="KHA"/>
    <property type="match status" value="1"/>
</dbReference>
<dbReference type="InterPro" id="IPR021789">
    <property type="entry name" value="KHA_dom"/>
</dbReference>
<gene>
    <name evidence="1" type="ORF">PACLA_8A003271</name>
</gene>
<reference evidence="1" key="1">
    <citation type="submission" date="2020-04" db="EMBL/GenBank/DDBJ databases">
        <authorList>
            <person name="Alioto T."/>
            <person name="Alioto T."/>
            <person name="Gomez Garrido J."/>
        </authorList>
    </citation>
    <scope>NUCLEOTIDE SEQUENCE</scope>
    <source>
        <strain evidence="1">A484AB</strain>
    </source>
</reference>
<organism evidence="1 2">
    <name type="scientific">Paramuricea clavata</name>
    <name type="common">Red gorgonian</name>
    <name type="synonym">Violescent sea-whip</name>
    <dbReference type="NCBI Taxonomy" id="317549"/>
    <lineage>
        <taxon>Eukaryota</taxon>
        <taxon>Metazoa</taxon>
        <taxon>Cnidaria</taxon>
        <taxon>Anthozoa</taxon>
        <taxon>Octocorallia</taxon>
        <taxon>Malacalcyonacea</taxon>
        <taxon>Plexauridae</taxon>
        <taxon>Paramuricea</taxon>
    </lineage>
</organism>
<dbReference type="InterPro" id="IPR001646">
    <property type="entry name" value="5peptide_repeat"/>
</dbReference>
<comment type="caution">
    <text evidence="1">The sequence shown here is derived from an EMBL/GenBank/DDBJ whole genome shotgun (WGS) entry which is preliminary data.</text>
</comment>
<dbReference type="SUPFAM" id="SSF141571">
    <property type="entry name" value="Pentapeptide repeat-like"/>
    <property type="match status" value="1"/>
</dbReference>
<dbReference type="PANTHER" id="PTHR14136:SF17">
    <property type="entry name" value="BTB_POZ DOMAIN-CONTAINING PROTEIN KCTD9"/>
    <property type="match status" value="1"/>
</dbReference>
<dbReference type="Gene3D" id="2.160.20.80">
    <property type="entry name" value="E3 ubiquitin-protein ligase SopA"/>
    <property type="match status" value="1"/>
</dbReference>
<dbReference type="PROSITE" id="PS50097">
    <property type="entry name" value="BTB"/>
    <property type="match status" value="1"/>
</dbReference>
<dbReference type="FunFam" id="3.30.710.10:FF:000044">
    <property type="entry name" value="BTB/POZ domain-containing protein KCTD9 isoform X1"/>
    <property type="match status" value="1"/>
</dbReference>
<dbReference type="InterPro" id="IPR051082">
    <property type="entry name" value="Pentapeptide-BTB/POZ_domain"/>
</dbReference>
<dbReference type="Pfam" id="PF02214">
    <property type="entry name" value="BTB_2"/>
    <property type="match status" value="1"/>
</dbReference>
<dbReference type="Pfam" id="PF11834">
    <property type="entry name" value="KHA"/>
    <property type="match status" value="1"/>
</dbReference>
<accession>A0A7D9DNC3</accession>
<dbReference type="PANTHER" id="PTHR14136">
    <property type="entry name" value="BTB_POZ DOMAIN-CONTAINING PROTEIN KCTD9"/>
    <property type="match status" value="1"/>
</dbReference>
<dbReference type="PROSITE" id="PS51490">
    <property type="entry name" value="KHA"/>
    <property type="match status" value="1"/>
</dbReference>
<dbReference type="InterPro" id="IPR003131">
    <property type="entry name" value="T1-type_BTB"/>
</dbReference>
<dbReference type="Gene3D" id="3.30.710.10">
    <property type="entry name" value="Potassium Channel Kv1.1, Chain A"/>
    <property type="match status" value="1"/>
</dbReference>
<keyword evidence="2" id="KW-1185">Reference proteome</keyword>
<dbReference type="CDD" id="cd18368">
    <property type="entry name" value="BTB_POZ_KCTD9"/>
    <property type="match status" value="1"/>
</dbReference>
<dbReference type="SMART" id="SM00225">
    <property type="entry name" value="BTB"/>
    <property type="match status" value="1"/>
</dbReference>
<dbReference type="Proteomes" id="UP001152795">
    <property type="component" value="Unassembled WGS sequence"/>
</dbReference>
<dbReference type="SUPFAM" id="SSF54695">
    <property type="entry name" value="POZ domain"/>
    <property type="match status" value="1"/>
</dbReference>
<sequence>MDSKIPRRVTLFKTGCSKNGKIVHVPNTIEELCLLAGRKLNINDCKLHSSKGALIDDLQFVRDDDVIYVSGGGSFKDSSEDWITLNVGGRHFTTTRATLVASDPESMLAKMFSSQKSWKSARDHTGAYLIDRSPDYFAPLLNYLRHGKLILNEGVNPSGILEEAKFFGLTGVAEQLEEIIKDTDKDEDKPLTRQEFVRILLSTPSNCELRCQGINLEGADLSRLDLRYINFKMANLRRADLAGANLSNCCFERSCLSGAHIDGASLSGVRMQRANLEGASLMACNFEDPSGVRSANLEGNTGSRKYLHRSSFLYSSNKLRFK</sequence>
<proteinExistence type="predicted"/>
<dbReference type="InterPro" id="IPR011333">
    <property type="entry name" value="SKP1/BTB/POZ_sf"/>
</dbReference>
<name>A0A7D9DNC3_PARCT</name>